<dbReference type="GO" id="GO:0001591">
    <property type="term" value="F:dopamine neurotransmitter receptor activity, coupled via Gi/Go"/>
    <property type="evidence" value="ECO:0000318"/>
    <property type="project" value="GO_Central"/>
</dbReference>
<dbReference type="InterPro" id="IPR000276">
    <property type="entry name" value="GPCR_Rhodpsn"/>
</dbReference>
<dbReference type="GO" id="GO:0005886">
    <property type="term" value="C:plasma membrane"/>
    <property type="evidence" value="ECO:0000318"/>
    <property type="project" value="GO_Central"/>
</dbReference>
<protein>
    <recommendedName>
        <fullName evidence="12">G-protein coupled receptors family 1 profile domain-containing protein</fullName>
    </recommendedName>
</protein>
<dbReference type="Pfam" id="PF00001">
    <property type="entry name" value="7tm_1"/>
    <property type="match status" value="1"/>
</dbReference>
<feature type="transmembrane region" description="Helical" evidence="11">
    <location>
        <begin position="206"/>
        <end position="229"/>
    </location>
</feature>
<name>A0A7M7HJM4_STRPU</name>
<dbReference type="EnsemblMetazoa" id="XM_011664665">
    <property type="protein sequence ID" value="XP_011662967"/>
    <property type="gene ID" value="LOC105437725"/>
</dbReference>
<evidence type="ECO:0000256" key="4">
    <source>
        <dbReference type="ARBA" id="ARBA00022989"/>
    </source>
</evidence>
<comment type="subcellular location">
    <subcellularLocation>
        <location evidence="1">Cell membrane</location>
        <topology evidence="1">Multi-pass membrane protein</topology>
    </subcellularLocation>
</comment>
<feature type="transmembrane region" description="Helical" evidence="11">
    <location>
        <begin position="48"/>
        <end position="71"/>
    </location>
</feature>
<dbReference type="OMA" id="FRIYRMI"/>
<feature type="transmembrane region" description="Helical" evidence="11">
    <location>
        <begin position="160"/>
        <end position="186"/>
    </location>
</feature>
<dbReference type="PANTHER" id="PTHR24248:SF125">
    <property type="entry name" value="DOPAMINE D2-LIKE RECEPTOR"/>
    <property type="match status" value="1"/>
</dbReference>
<dbReference type="AlphaFoldDB" id="A0A7M7HJM4"/>
<dbReference type="Gene3D" id="1.20.1070.10">
    <property type="entry name" value="Rhodopsin 7-helix transmembrane proteins"/>
    <property type="match status" value="1"/>
</dbReference>
<proteinExistence type="inferred from homology"/>
<dbReference type="OrthoDB" id="10071887at2759"/>
<keyword evidence="14" id="KW-1185">Reference proteome</keyword>
<dbReference type="RefSeq" id="XP_011662967.1">
    <property type="nucleotide sequence ID" value="XM_011664665.2"/>
</dbReference>
<evidence type="ECO:0000256" key="1">
    <source>
        <dbReference type="ARBA" id="ARBA00004651"/>
    </source>
</evidence>
<reference evidence="14" key="1">
    <citation type="submission" date="2015-02" db="EMBL/GenBank/DDBJ databases">
        <title>Genome sequencing for Strongylocentrotus purpuratus.</title>
        <authorList>
            <person name="Murali S."/>
            <person name="Liu Y."/>
            <person name="Vee V."/>
            <person name="English A."/>
            <person name="Wang M."/>
            <person name="Skinner E."/>
            <person name="Han Y."/>
            <person name="Muzny D.M."/>
            <person name="Worley K.C."/>
            <person name="Gibbs R.A."/>
        </authorList>
    </citation>
    <scope>NUCLEOTIDE SEQUENCE</scope>
</reference>
<comment type="similarity">
    <text evidence="10">Belongs to the G-protein coupled receptor 1 family.</text>
</comment>
<accession>A0A7M7HJM4</accession>
<dbReference type="GeneID" id="105437725"/>
<dbReference type="GO" id="GO:0004930">
    <property type="term" value="F:G protein-coupled receptor activity"/>
    <property type="evidence" value="ECO:0000318"/>
    <property type="project" value="GO_Central"/>
</dbReference>
<evidence type="ECO:0000313" key="13">
    <source>
        <dbReference type="EnsemblMetazoa" id="XP_011662967"/>
    </source>
</evidence>
<feature type="transmembrane region" description="Helical" evidence="11">
    <location>
        <begin position="83"/>
        <end position="106"/>
    </location>
</feature>
<feature type="transmembrane region" description="Helical" evidence="11">
    <location>
        <begin position="118"/>
        <end position="139"/>
    </location>
</feature>
<dbReference type="FunFam" id="1.20.1070.10:FF:000308">
    <property type="entry name" value="Uncharacterized protein"/>
    <property type="match status" value="1"/>
</dbReference>
<evidence type="ECO:0000256" key="6">
    <source>
        <dbReference type="ARBA" id="ARBA00023136"/>
    </source>
</evidence>
<keyword evidence="4 11" id="KW-1133">Transmembrane helix</keyword>
<dbReference type="PROSITE" id="PS50262">
    <property type="entry name" value="G_PROTEIN_RECEP_F1_2"/>
    <property type="match status" value="1"/>
</dbReference>
<dbReference type="KEGG" id="spu:105437725"/>
<reference evidence="13" key="2">
    <citation type="submission" date="2021-01" db="UniProtKB">
        <authorList>
            <consortium name="EnsemblMetazoa"/>
        </authorList>
    </citation>
    <scope>IDENTIFICATION</scope>
</reference>
<sequence>MMADISNSTQTYSTDMFWTDIQNASGYMNVTANSLDPFGTTAPSLKSLIFPAVFFALIVLANIISLGAFLVEKRLRTYNNYFIINLTILDLLVGIGLGAVVEHSYIKRYPFSQNACKVITGIFQGIVNASNINVVVICADRHQAVYDPINHYISRSKRKAIIINSLPWVIGLSFWIGYVTVWEFVVDHDNGLHCTQLYFFSPLTNMIQSAAMFFLPLAIMAVLYVRIFIKIRKTVGRRNNKKSTNLTDLNLSTVKDTEMTGVSVSSTSHTGSFSDITETGSRDDIMVSSSSRNETKIENIDQEISTSTSHRVESTAEMTKATLTLLLIVIAFVLTWIPISVINLIYSIEPQLIVPLLSNGAFTVFSNLQYGNSLLNPISYAMSQPLFRGTVIKMFSCNRPSRAN</sequence>
<feature type="transmembrane region" description="Helical" evidence="11">
    <location>
        <begin position="323"/>
        <end position="346"/>
    </location>
</feature>
<dbReference type="InterPro" id="IPR017452">
    <property type="entry name" value="GPCR_Rhodpsn_7TM"/>
</dbReference>
<dbReference type="PANTHER" id="PTHR24248">
    <property type="entry name" value="ADRENERGIC RECEPTOR-RELATED G-PROTEIN COUPLED RECEPTOR"/>
    <property type="match status" value="1"/>
</dbReference>
<evidence type="ECO:0000313" key="14">
    <source>
        <dbReference type="Proteomes" id="UP000007110"/>
    </source>
</evidence>
<dbReference type="Proteomes" id="UP000007110">
    <property type="component" value="Unassembled WGS sequence"/>
</dbReference>
<dbReference type="GO" id="GO:0045202">
    <property type="term" value="C:synapse"/>
    <property type="evidence" value="ECO:0007669"/>
    <property type="project" value="GOC"/>
</dbReference>
<dbReference type="SUPFAM" id="SSF81321">
    <property type="entry name" value="Family A G protein-coupled receptor-like"/>
    <property type="match status" value="1"/>
</dbReference>
<evidence type="ECO:0000256" key="8">
    <source>
        <dbReference type="ARBA" id="ARBA00023170"/>
    </source>
</evidence>
<evidence type="ECO:0000256" key="3">
    <source>
        <dbReference type="ARBA" id="ARBA00022692"/>
    </source>
</evidence>
<evidence type="ECO:0000256" key="7">
    <source>
        <dbReference type="ARBA" id="ARBA00023157"/>
    </source>
</evidence>
<evidence type="ECO:0000259" key="12">
    <source>
        <dbReference type="PROSITE" id="PS50262"/>
    </source>
</evidence>
<dbReference type="InParanoid" id="A0A7M7HJM4"/>
<keyword evidence="9 10" id="KW-0807">Transducer</keyword>
<keyword evidence="6 11" id="KW-0472">Membrane</keyword>
<keyword evidence="8 10" id="KW-0675">Receptor</keyword>
<evidence type="ECO:0000256" key="5">
    <source>
        <dbReference type="ARBA" id="ARBA00023040"/>
    </source>
</evidence>
<keyword evidence="5 10" id="KW-0297">G-protein coupled receptor</keyword>
<keyword evidence="2" id="KW-1003">Cell membrane</keyword>
<evidence type="ECO:0000256" key="11">
    <source>
        <dbReference type="SAM" id="Phobius"/>
    </source>
</evidence>
<feature type="domain" description="G-protein coupled receptors family 1 profile" evidence="12">
    <location>
        <begin position="61"/>
        <end position="380"/>
    </location>
</feature>
<evidence type="ECO:0000256" key="10">
    <source>
        <dbReference type="RuleBase" id="RU000688"/>
    </source>
</evidence>
<organism evidence="13 14">
    <name type="scientific">Strongylocentrotus purpuratus</name>
    <name type="common">Purple sea urchin</name>
    <dbReference type="NCBI Taxonomy" id="7668"/>
    <lineage>
        <taxon>Eukaryota</taxon>
        <taxon>Metazoa</taxon>
        <taxon>Echinodermata</taxon>
        <taxon>Eleutherozoa</taxon>
        <taxon>Echinozoa</taxon>
        <taxon>Echinoidea</taxon>
        <taxon>Euechinoidea</taxon>
        <taxon>Echinacea</taxon>
        <taxon>Camarodonta</taxon>
        <taxon>Echinidea</taxon>
        <taxon>Strongylocentrotidae</taxon>
        <taxon>Strongylocentrotus</taxon>
    </lineage>
</organism>
<dbReference type="PROSITE" id="PS00237">
    <property type="entry name" value="G_PROTEIN_RECEP_F1_1"/>
    <property type="match status" value="1"/>
</dbReference>
<dbReference type="PRINTS" id="PR00237">
    <property type="entry name" value="GPCRRHODOPSN"/>
</dbReference>
<evidence type="ECO:0000256" key="2">
    <source>
        <dbReference type="ARBA" id="ARBA00022475"/>
    </source>
</evidence>
<keyword evidence="3 10" id="KW-0812">Transmembrane</keyword>
<keyword evidence="7" id="KW-1015">Disulfide bond</keyword>
<evidence type="ECO:0000256" key="9">
    <source>
        <dbReference type="ARBA" id="ARBA00023224"/>
    </source>
</evidence>